<feature type="domain" description="Chitin-binding type-2" evidence="1">
    <location>
        <begin position="167"/>
        <end position="215"/>
    </location>
</feature>
<keyword evidence="3" id="KW-1185">Reference proteome</keyword>
<sequence length="215" mass="24075">MGKLTHDPCPDNLVYSMRWHECVPGSSSNCPDSISYDIELAIAEGFINPKSLVFQSRRALMETPKVPGKCETRPGLFYVVADLTDCSRFYVCNSGTETRETCPNNTLFSVEDMLTSVVFIARSLYERSAVGQLQTGNSFSNGAPQWGSSQAWCSLLYCVSASQIKCENICSSKKFEIIPNEYDDTKFYVCNEGKARLEQCPRHFTYDPVTVRCTS</sequence>
<gene>
    <name evidence="2" type="ORF">CINC_LOCUS9095</name>
</gene>
<dbReference type="SUPFAM" id="SSF57625">
    <property type="entry name" value="Invertebrate chitin-binding proteins"/>
    <property type="match status" value="2"/>
</dbReference>
<dbReference type="Pfam" id="PF01607">
    <property type="entry name" value="CBM_14"/>
    <property type="match status" value="2"/>
</dbReference>
<dbReference type="EMBL" id="LR824032">
    <property type="protein sequence ID" value="CAD0206805.1"/>
    <property type="molecule type" value="Genomic_DNA"/>
</dbReference>
<dbReference type="AlphaFoldDB" id="A0A9N8Q355"/>
<protein>
    <recommendedName>
        <fullName evidence="1">Chitin-binding type-2 domain-containing protein</fullName>
    </recommendedName>
</protein>
<dbReference type="InterPro" id="IPR036508">
    <property type="entry name" value="Chitin-bd_dom_sf"/>
</dbReference>
<evidence type="ECO:0000313" key="2">
    <source>
        <dbReference type="EMBL" id="CAD0206805.1"/>
    </source>
</evidence>
<dbReference type="GO" id="GO:0005576">
    <property type="term" value="C:extracellular region"/>
    <property type="evidence" value="ECO:0007669"/>
    <property type="project" value="InterPro"/>
</dbReference>
<accession>A0A9N8Q355</accession>
<organism evidence="2 3">
    <name type="scientific">Chrysodeixis includens</name>
    <name type="common">Soybean looper</name>
    <name type="synonym">Pseudoplusia includens</name>
    <dbReference type="NCBI Taxonomy" id="689277"/>
    <lineage>
        <taxon>Eukaryota</taxon>
        <taxon>Metazoa</taxon>
        <taxon>Ecdysozoa</taxon>
        <taxon>Arthropoda</taxon>
        <taxon>Hexapoda</taxon>
        <taxon>Insecta</taxon>
        <taxon>Pterygota</taxon>
        <taxon>Neoptera</taxon>
        <taxon>Endopterygota</taxon>
        <taxon>Lepidoptera</taxon>
        <taxon>Glossata</taxon>
        <taxon>Ditrysia</taxon>
        <taxon>Noctuoidea</taxon>
        <taxon>Noctuidae</taxon>
        <taxon>Plusiinae</taxon>
        <taxon>Chrysodeixis</taxon>
    </lineage>
</organism>
<dbReference type="OrthoDB" id="6020543at2759"/>
<name>A0A9N8Q355_CHRIL</name>
<dbReference type="SMART" id="SM00494">
    <property type="entry name" value="ChtBD2"/>
    <property type="match status" value="2"/>
</dbReference>
<feature type="domain" description="Chitin-binding type-2" evidence="1">
    <location>
        <begin position="67"/>
        <end position="109"/>
    </location>
</feature>
<dbReference type="GO" id="GO:0008061">
    <property type="term" value="F:chitin binding"/>
    <property type="evidence" value="ECO:0007669"/>
    <property type="project" value="InterPro"/>
</dbReference>
<dbReference type="Proteomes" id="UP001154114">
    <property type="component" value="Chromosome 29"/>
</dbReference>
<dbReference type="PROSITE" id="PS50940">
    <property type="entry name" value="CHIT_BIND_II"/>
    <property type="match status" value="2"/>
</dbReference>
<dbReference type="InterPro" id="IPR002557">
    <property type="entry name" value="Chitin-bd_dom"/>
</dbReference>
<proteinExistence type="predicted"/>
<evidence type="ECO:0000259" key="1">
    <source>
        <dbReference type="PROSITE" id="PS50940"/>
    </source>
</evidence>
<reference evidence="2" key="1">
    <citation type="submission" date="2021-12" db="EMBL/GenBank/DDBJ databases">
        <authorList>
            <person name="King R."/>
        </authorList>
    </citation>
    <scope>NUCLEOTIDE SEQUENCE</scope>
</reference>
<evidence type="ECO:0000313" key="3">
    <source>
        <dbReference type="Proteomes" id="UP001154114"/>
    </source>
</evidence>
<dbReference type="Gene3D" id="2.170.140.10">
    <property type="entry name" value="Chitin binding domain"/>
    <property type="match status" value="2"/>
</dbReference>